<gene>
    <name evidence="15" type="ORF">GGR43_002621</name>
</gene>
<evidence type="ECO:0000256" key="6">
    <source>
        <dbReference type="ARBA" id="ARBA00023004"/>
    </source>
</evidence>
<reference evidence="15 16" key="1">
    <citation type="submission" date="2020-08" db="EMBL/GenBank/DDBJ databases">
        <title>Genomic Encyclopedia of Type Strains, Phase IV (KMG-IV): sequencing the most valuable type-strain genomes for metagenomic binning, comparative biology and taxonomic classification.</title>
        <authorList>
            <person name="Goeker M."/>
        </authorList>
    </citation>
    <scope>NUCLEOTIDE SEQUENCE [LARGE SCALE GENOMIC DNA]</scope>
    <source>
        <strain evidence="15 16">DSM 26189</strain>
    </source>
</reference>
<dbReference type="AlphaFoldDB" id="A0A7W6BHA5"/>
<comment type="subcellular location">
    <subcellularLocation>
        <location evidence="1 11">Cell outer membrane</location>
        <topology evidence="1 11">Multi-pass membrane protein</topology>
    </subcellularLocation>
</comment>
<dbReference type="InterPro" id="IPR036942">
    <property type="entry name" value="Beta-barrel_TonB_sf"/>
</dbReference>
<organism evidence="15 16">
    <name type="scientific">Sphingobium jiangsuense</name>
    <dbReference type="NCBI Taxonomy" id="870476"/>
    <lineage>
        <taxon>Bacteria</taxon>
        <taxon>Pseudomonadati</taxon>
        <taxon>Pseudomonadota</taxon>
        <taxon>Alphaproteobacteria</taxon>
        <taxon>Sphingomonadales</taxon>
        <taxon>Sphingomonadaceae</taxon>
        <taxon>Sphingobium</taxon>
    </lineage>
</organism>
<keyword evidence="2 11" id="KW-0813">Transport</keyword>
<dbReference type="GO" id="GO:0009279">
    <property type="term" value="C:cell outer membrane"/>
    <property type="evidence" value="ECO:0007669"/>
    <property type="project" value="UniProtKB-SubCell"/>
</dbReference>
<evidence type="ECO:0000256" key="8">
    <source>
        <dbReference type="ARBA" id="ARBA00023077"/>
    </source>
</evidence>
<evidence type="ECO:0000256" key="11">
    <source>
        <dbReference type="PROSITE-ProRule" id="PRU01360"/>
    </source>
</evidence>
<evidence type="ECO:0000256" key="4">
    <source>
        <dbReference type="ARBA" id="ARBA00022496"/>
    </source>
</evidence>
<keyword evidence="9 11" id="KW-0472">Membrane</keyword>
<evidence type="ECO:0000259" key="13">
    <source>
        <dbReference type="Pfam" id="PF00593"/>
    </source>
</evidence>
<dbReference type="Proteomes" id="UP000571950">
    <property type="component" value="Unassembled WGS sequence"/>
</dbReference>
<evidence type="ECO:0000259" key="14">
    <source>
        <dbReference type="Pfam" id="PF07715"/>
    </source>
</evidence>
<keyword evidence="5 11" id="KW-0812">Transmembrane</keyword>
<dbReference type="Pfam" id="PF00593">
    <property type="entry name" value="TonB_dep_Rec_b-barrel"/>
    <property type="match status" value="1"/>
</dbReference>
<dbReference type="PROSITE" id="PS52016">
    <property type="entry name" value="TONB_DEPENDENT_REC_3"/>
    <property type="match status" value="1"/>
</dbReference>
<protein>
    <submittedName>
        <fullName evidence="15">Outer membrane receptor protein involved in Fe transport</fullName>
    </submittedName>
</protein>
<sequence length="792" mass="85031">MSALALAMVAGPAVAAAEDDRANDAQAIPDIIVTAQGREQRLQDVPVSVSVVSGAQLEQQGIRTLQDVSSRVANVRITTGSLVNSINVRGVGSGENPGFEQAVATFADGVYRSRSRTTMTALFDVDRVEILKGPQTTFFGANASAGALSITTRKPGDSFDYNASGLYGLSDGEYNFEGGATVPLTATLSGRAAIRVSGMEGFVDLPDGSHGPHDNSVQGRVSLRWKPSDNWTTDLRVDRARSRIEDYAPFQLTHCPAAAPFPSSSVCAAMLAANPDLDTKLDFNSQSLPSYSRFDFFETALTNNFDVGPGTIRTITAYSDMKVKQRQPLIPVAYPTASGHDPFPIEAKETYKFFSQEIRFESETGGTLEYAFGGYYQHGKLYYETQAGFFFNPGLFPSFPALVETVFGDYPGFDASYALTGAPYSTQRENSFSAFASLTIRPVERVRINLGGRYTDVTKKAHRYLVIGSSENGVAESLVPYDLATPVGQLPLPIAACLIMGCTTGDFATNKVHDNKFMPSVGVQLDATDDVMLYATYSKGFKAGGYSTSSSPSVFGPETVNAYEIGLKGSFLDRALTLNLAAFRMDYKGLQETTFDSNLASSITNAAGARSQGVEVGVGWKIAQGVRLSADLAYLDATYTDYKNGECTKLSQYQPSAADPSLTVCEANGGIQDLSGKRRAYAAKWSGSVGMDFTVAAAGGNEFRASPVVNFSSAYFMTATADDLFRQKAFRKYDLRLGYGPADRRWELAVIGRNLTNVATSSYRLGVPGADGSVLSLVERGRSVGVQLTVKN</sequence>
<evidence type="ECO:0000256" key="12">
    <source>
        <dbReference type="RuleBase" id="RU003357"/>
    </source>
</evidence>
<evidence type="ECO:0000256" key="5">
    <source>
        <dbReference type="ARBA" id="ARBA00022692"/>
    </source>
</evidence>
<dbReference type="PANTHER" id="PTHR32552">
    <property type="entry name" value="FERRICHROME IRON RECEPTOR-RELATED"/>
    <property type="match status" value="1"/>
</dbReference>
<keyword evidence="4" id="KW-0410">Iron transport</keyword>
<keyword evidence="7" id="KW-0406">Ion transport</keyword>
<keyword evidence="16" id="KW-1185">Reference proteome</keyword>
<evidence type="ECO:0000256" key="3">
    <source>
        <dbReference type="ARBA" id="ARBA00022452"/>
    </source>
</evidence>
<evidence type="ECO:0000313" key="16">
    <source>
        <dbReference type="Proteomes" id="UP000571950"/>
    </source>
</evidence>
<keyword evidence="6" id="KW-0408">Iron</keyword>
<evidence type="ECO:0000256" key="1">
    <source>
        <dbReference type="ARBA" id="ARBA00004571"/>
    </source>
</evidence>
<dbReference type="InterPro" id="IPR000531">
    <property type="entry name" value="Beta-barrel_TonB"/>
</dbReference>
<comment type="caution">
    <text evidence="15">The sequence shown here is derived from an EMBL/GenBank/DDBJ whole genome shotgun (WGS) entry which is preliminary data.</text>
</comment>
<name>A0A7W6BHA5_9SPHN</name>
<keyword evidence="15" id="KW-0675">Receptor</keyword>
<keyword evidence="3 11" id="KW-1134">Transmembrane beta strand</keyword>
<dbReference type="RefSeq" id="WP_284278242.1">
    <property type="nucleotide sequence ID" value="NZ_BSPS01000062.1"/>
</dbReference>
<dbReference type="InterPro" id="IPR012910">
    <property type="entry name" value="Plug_dom"/>
</dbReference>
<evidence type="ECO:0000313" key="15">
    <source>
        <dbReference type="EMBL" id="MBB3926898.1"/>
    </source>
</evidence>
<dbReference type="InterPro" id="IPR039426">
    <property type="entry name" value="TonB-dep_rcpt-like"/>
</dbReference>
<evidence type="ECO:0000256" key="9">
    <source>
        <dbReference type="ARBA" id="ARBA00023136"/>
    </source>
</evidence>
<evidence type="ECO:0000256" key="10">
    <source>
        <dbReference type="ARBA" id="ARBA00023237"/>
    </source>
</evidence>
<evidence type="ECO:0000256" key="7">
    <source>
        <dbReference type="ARBA" id="ARBA00023065"/>
    </source>
</evidence>
<proteinExistence type="inferred from homology"/>
<keyword evidence="10 11" id="KW-0998">Cell outer membrane</keyword>
<dbReference type="EMBL" id="JACIDT010000008">
    <property type="protein sequence ID" value="MBB3926898.1"/>
    <property type="molecule type" value="Genomic_DNA"/>
</dbReference>
<dbReference type="PANTHER" id="PTHR32552:SF81">
    <property type="entry name" value="TONB-DEPENDENT OUTER MEMBRANE RECEPTOR"/>
    <property type="match status" value="1"/>
</dbReference>
<comment type="similarity">
    <text evidence="11 12">Belongs to the TonB-dependent receptor family.</text>
</comment>
<accession>A0A7W6BHA5</accession>
<keyword evidence="8 12" id="KW-0798">TonB box</keyword>
<dbReference type="Gene3D" id="2.40.170.20">
    <property type="entry name" value="TonB-dependent receptor, beta-barrel domain"/>
    <property type="match status" value="1"/>
</dbReference>
<evidence type="ECO:0000256" key="2">
    <source>
        <dbReference type="ARBA" id="ARBA00022448"/>
    </source>
</evidence>
<feature type="domain" description="TonB-dependent receptor plug" evidence="14">
    <location>
        <begin position="42"/>
        <end position="147"/>
    </location>
</feature>
<dbReference type="SUPFAM" id="SSF56935">
    <property type="entry name" value="Porins"/>
    <property type="match status" value="1"/>
</dbReference>
<feature type="domain" description="TonB-dependent receptor-like beta-barrel" evidence="13">
    <location>
        <begin position="282"/>
        <end position="755"/>
    </location>
</feature>
<dbReference type="GO" id="GO:0006826">
    <property type="term" value="P:iron ion transport"/>
    <property type="evidence" value="ECO:0007669"/>
    <property type="project" value="UniProtKB-KW"/>
</dbReference>
<dbReference type="Pfam" id="PF07715">
    <property type="entry name" value="Plug"/>
    <property type="match status" value="1"/>
</dbReference>